<evidence type="ECO:0000256" key="4">
    <source>
        <dbReference type="ARBA" id="ARBA00022741"/>
    </source>
</evidence>
<evidence type="ECO:0000256" key="3">
    <source>
        <dbReference type="ARBA" id="ARBA00022679"/>
    </source>
</evidence>
<keyword evidence="4" id="KW-0547">Nucleotide-binding</keyword>
<dbReference type="RefSeq" id="WP_344451628.1">
    <property type="nucleotide sequence ID" value="NZ_BAAATZ010000013.1"/>
</dbReference>
<name>A0ABN3UAY4_9ACTN</name>
<evidence type="ECO:0000259" key="7">
    <source>
        <dbReference type="PROSITE" id="PS50011"/>
    </source>
</evidence>
<feature type="domain" description="Protein kinase" evidence="7">
    <location>
        <begin position="7"/>
        <end position="247"/>
    </location>
</feature>
<dbReference type="Proteomes" id="UP001501842">
    <property type="component" value="Unassembled WGS sequence"/>
</dbReference>
<dbReference type="PROSITE" id="PS50011">
    <property type="entry name" value="PROTEIN_KINASE_DOM"/>
    <property type="match status" value="1"/>
</dbReference>
<evidence type="ECO:0000313" key="8">
    <source>
        <dbReference type="EMBL" id="GAA2728318.1"/>
    </source>
</evidence>
<dbReference type="Pfam" id="PF00069">
    <property type="entry name" value="Pkinase"/>
    <property type="match status" value="1"/>
</dbReference>
<evidence type="ECO:0000313" key="9">
    <source>
        <dbReference type="Proteomes" id="UP001501842"/>
    </source>
</evidence>
<dbReference type="InterPro" id="IPR008271">
    <property type="entry name" value="Ser/Thr_kinase_AS"/>
</dbReference>
<dbReference type="PANTHER" id="PTHR43289">
    <property type="entry name" value="MITOGEN-ACTIVATED PROTEIN KINASE KINASE KINASE 20-RELATED"/>
    <property type="match status" value="1"/>
</dbReference>
<dbReference type="InterPro" id="IPR011009">
    <property type="entry name" value="Kinase-like_dom_sf"/>
</dbReference>
<keyword evidence="9" id="KW-1185">Reference proteome</keyword>
<dbReference type="EMBL" id="BAAATZ010000013">
    <property type="protein sequence ID" value="GAA2728318.1"/>
    <property type="molecule type" value="Genomic_DNA"/>
</dbReference>
<dbReference type="InterPro" id="IPR000719">
    <property type="entry name" value="Prot_kinase_dom"/>
</dbReference>
<evidence type="ECO:0000256" key="5">
    <source>
        <dbReference type="ARBA" id="ARBA00022777"/>
    </source>
</evidence>
<sequence length="679" mass="70578">MSGLPGYTELRELGSGAQGRVVLARYGPSGHLVAIKYLHDADASAVVRFRDEAVLLQRVQSPHVAALYEFRELPRGAAIVMEAVDGTSLRALLDAHGTLAPEAALLILKGSLLGLDAAHRLGIVHRDYKPANVIVTTEGKSKLIDFGVAVFTGGRGGSGTPAYMAPEQWMRGAATPATDVYAATCVFFECVTGRRPFRGDPLSDPRPLAQVPVEEVPEPLRGLVIRGMAEDPSERPPSAGSFVAELETAASTAYGPDWEVRARAVLGGVAAGMLGGTLLSAGLGTTTATASSTAAGTGLGTTLLGGASLTVISAVLGAAVTAGVGVFAVQKLTGDRSPARPVVAASAPPRPSLAYMTTSAVMVGGPDGRSRRIAPLSGRKPGGSLVWSADGKWLAWTTSASQSSISPERVHLAAADGSKVHSWTCSDDSCGSAAFLGDRLVTVALTVDRPPELVLHPLDGGIPERTAITGLPRDPYTDDGFTSPYLATATEDSVIVTHGIGTSAYGGPVTYYRVSGKGRATKFFEAPGNVAPHAEWVAPDGRTLVYTGAERGGYCQHYEAVRLVDLTTAALTAPDMPDGYVTVNGAWYDESGVLNASFLPQERTCPDADPSVPNGSALFELRSGAWVRTGGGVVMSRFAEDGGEATLAGRDRTAPGTLTVSRDGRTTTVKKVWLFAWSP</sequence>
<dbReference type="EC" id="2.7.11.1" evidence="1"/>
<keyword evidence="3" id="KW-0808">Transferase</keyword>
<gene>
    <name evidence="8" type="ORF">GCM10010439_36250</name>
</gene>
<comment type="caution">
    <text evidence="8">The sequence shown here is derived from an EMBL/GenBank/DDBJ whole genome shotgun (WGS) entry which is preliminary data.</text>
</comment>
<dbReference type="SUPFAM" id="SSF82171">
    <property type="entry name" value="DPP6 N-terminal domain-like"/>
    <property type="match status" value="1"/>
</dbReference>
<protein>
    <recommendedName>
        <fullName evidence="1">non-specific serine/threonine protein kinase</fullName>
        <ecNumber evidence="1">2.7.11.1</ecNumber>
    </recommendedName>
</protein>
<evidence type="ECO:0000256" key="1">
    <source>
        <dbReference type="ARBA" id="ARBA00012513"/>
    </source>
</evidence>
<proteinExistence type="predicted"/>
<dbReference type="Gene3D" id="2.120.10.30">
    <property type="entry name" value="TolB, C-terminal domain"/>
    <property type="match status" value="1"/>
</dbReference>
<dbReference type="InterPro" id="IPR011042">
    <property type="entry name" value="6-blade_b-propeller_TolB-like"/>
</dbReference>
<dbReference type="CDD" id="cd14014">
    <property type="entry name" value="STKc_PknB_like"/>
    <property type="match status" value="1"/>
</dbReference>
<accession>A0ABN3UAY4</accession>
<reference evidence="8 9" key="1">
    <citation type="journal article" date="2019" name="Int. J. Syst. Evol. Microbiol.">
        <title>The Global Catalogue of Microorganisms (GCM) 10K type strain sequencing project: providing services to taxonomists for standard genome sequencing and annotation.</title>
        <authorList>
            <consortium name="The Broad Institute Genomics Platform"/>
            <consortium name="The Broad Institute Genome Sequencing Center for Infectious Disease"/>
            <person name="Wu L."/>
            <person name="Ma J."/>
        </authorList>
    </citation>
    <scope>NUCLEOTIDE SEQUENCE [LARGE SCALE GENOMIC DNA]</scope>
    <source>
        <strain evidence="8 9">JCM 8201</strain>
    </source>
</reference>
<dbReference type="PANTHER" id="PTHR43289:SF6">
    <property type="entry name" value="SERINE_THREONINE-PROTEIN KINASE NEKL-3"/>
    <property type="match status" value="1"/>
</dbReference>
<dbReference type="SUPFAM" id="SSF56112">
    <property type="entry name" value="Protein kinase-like (PK-like)"/>
    <property type="match status" value="1"/>
</dbReference>
<keyword evidence="5" id="KW-0418">Kinase</keyword>
<evidence type="ECO:0000256" key="2">
    <source>
        <dbReference type="ARBA" id="ARBA00022527"/>
    </source>
</evidence>
<keyword evidence="2" id="KW-0723">Serine/threonine-protein kinase</keyword>
<dbReference type="PROSITE" id="PS00108">
    <property type="entry name" value="PROTEIN_KINASE_ST"/>
    <property type="match status" value="1"/>
</dbReference>
<dbReference type="Gene3D" id="1.10.510.10">
    <property type="entry name" value="Transferase(Phosphotransferase) domain 1"/>
    <property type="match status" value="1"/>
</dbReference>
<keyword evidence="6" id="KW-0067">ATP-binding</keyword>
<organism evidence="8 9">
    <name type="scientific">Actinocorallia aurantiaca</name>
    <dbReference type="NCBI Taxonomy" id="46204"/>
    <lineage>
        <taxon>Bacteria</taxon>
        <taxon>Bacillati</taxon>
        <taxon>Actinomycetota</taxon>
        <taxon>Actinomycetes</taxon>
        <taxon>Streptosporangiales</taxon>
        <taxon>Thermomonosporaceae</taxon>
        <taxon>Actinocorallia</taxon>
    </lineage>
</organism>
<evidence type="ECO:0000256" key="6">
    <source>
        <dbReference type="ARBA" id="ARBA00022840"/>
    </source>
</evidence>